<feature type="region of interest" description="Disordered" evidence="1">
    <location>
        <begin position="404"/>
        <end position="430"/>
    </location>
</feature>
<organism evidence="2 3">
    <name type="scientific">Gulosibacter molinativorax</name>
    <dbReference type="NCBI Taxonomy" id="256821"/>
    <lineage>
        <taxon>Bacteria</taxon>
        <taxon>Bacillati</taxon>
        <taxon>Actinomycetota</taxon>
        <taxon>Actinomycetes</taxon>
        <taxon>Micrococcales</taxon>
        <taxon>Microbacteriaceae</taxon>
        <taxon>Gulosibacter</taxon>
    </lineage>
</organism>
<keyword evidence="3" id="KW-1185">Reference proteome</keyword>
<reference evidence="2" key="2">
    <citation type="journal article" date="2022" name="Sci. Rep.">
        <title>In silico prediction of the enzymes involved in the degradation of the herbicide molinate by Gulosibacter molinativorax ON4T.</title>
        <authorList>
            <person name="Lopes A.R."/>
            <person name="Bunin E."/>
            <person name="Viana A.T."/>
            <person name="Froufe H."/>
            <person name="Munoz-Merida A."/>
            <person name="Pinho D."/>
            <person name="Figueiredo J."/>
            <person name="Barroso C."/>
            <person name="Vaz-Moreira I."/>
            <person name="Bellanger X."/>
            <person name="Egas C."/>
            <person name="Nunes O.C."/>
        </authorList>
    </citation>
    <scope>NUCLEOTIDE SEQUENCE</scope>
    <source>
        <strain evidence="2">ON4</strain>
    </source>
</reference>
<dbReference type="Proteomes" id="UP001170379">
    <property type="component" value="Unassembled WGS sequence"/>
</dbReference>
<sequence>MVEFDVLARTQAGAQHMVDEVLFEEVAGPPDQLRTDGDRVFGEEFGDDVSHIRSWIPVPAAPPAARAVPLPGWEAFEESGIPEIVAEMFPPEPATGDFLLPDGTPDAGAFEDAHERWRDECLSLAVQASRLPDTLERVERAERVRDGLVDLLEREQLPVEPVKEDYLVTVAPSFEGEYEDMRFRSDHAQWRFDFTATARHREHALQGLVEEGGPRMMFLPERFHREWVPSDLIAQQTLRVLMEREKAGEGRPLLDRREREELEAMLFAADPDIRVVDPDDPSGAEFYAGRASEAHEWMPPGVYDATGINGEGQFRLVVGRVPVGDEVTASAAFPPAEHDSAVVNKIARILEQDTEQHDPATVLERINAAVLETGRTAATPSDIRSPEQALTRLERGALLSELLAEREQHLDTDPDGPERPTSDRGPGRSL</sequence>
<gene>
    <name evidence="2" type="ORF">C7K25_14680</name>
</gene>
<comment type="caution">
    <text evidence="2">The sequence shown here is derived from an EMBL/GenBank/DDBJ whole genome shotgun (WGS) entry which is preliminary data.</text>
</comment>
<accession>A0ABT7CBR6</accession>
<protein>
    <submittedName>
        <fullName evidence="2">Uncharacterized protein</fullName>
    </submittedName>
</protein>
<evidence type="ECO:0000313" key="2">
    <source>
        <dbReference type="EMBL" id="MDJ1372589.1"/>
    </source>
</evidence>
<evidence type="ECO:0000313" key="3">
    <source>
        <dbReference type="Proteomes" id="UP001170379"/>
    </source>
</evidence>
<dbReference type="EMBL" id="PXVD01000031">
    <property type="protein sequence ID" value="MDJ1372589.1"/>
    <property type="molecule type" value="Genomic_DNA"/>
</dbReference>
<evidence type="ECO:0000256" key="1">
    <source>
        <dbReference type="SAM" id="MobiDB-lite"/>
    </source>
</evidence>
<reference evidence="2" key="1">
    <citation type="submission" date="2018-03" db="EMBL/GenBank/DDBJ databases">
        <authorList>
            <person name="Nunes O.C."/>
            <person name="Lopes A.R."/>
            <person name="Froufe H."/>
            <person name="Munoz-Merida A."/>
            <person name="Barroso C."/>
            <person name="Egas C."/>
        </authorList>
    </citation>
    <scope>NUCLEOTIDE SEQUENCE</scope>
    <source>
        <strain evidence="2">ON4</strain>
    </source>
</reference>
<proteinExistence type="predicted"/>
<name>A0ABT7CBR6_9MICO</name>